<accession>A0ABX9N3F9</accession>
<organism evidence="1 2">
    <name type="scientific">Clavibacter californiensis</name>
    <dbReference type="NCBI Taxonomy" id="1401995"/>
    <lineage>
        <taxon>Bacteria</taxon>
        <taxon>Bacillati</taxon>
        <taxon>Actinomycetota</taxon>
        <taxon>Actinomycetes</taxon>
        <taxon>Micrococcales</taxon>
        <taxon>Microbacteriaceae</taxon>
        <taxon>Clavibacter</taxon>
    </lineage>
</organism>
<evidence type="ECO:0000313" key="1">
    <source>
        <dbReference type="EMBL" id="RII90036.1"/>
    </source>
</evidence>
<comment type="caution">
    <text evidence="1">The sequence shown here is derived from an EMBL/GenBank/DDBJ whole genome shotgun (WGS) entry which is preliminary data.</text>
</comment>
<protein>
    <submittedName>
        <fullName evidence="1">Phosphonate C-P lyase system protein PhnL</fullName>
    </submittedName>
</protein>
<evidence type="ECO:0000313" key="2">
    <source>
        <dbReference type="Proteomes" id="UP000265355"/>
    </source>
</evidence>
<dbReference type="GO" id="GO:0016829">
    <property type="term" value="F:lyase activity"/>
    <property type="evidence" value="ECO:0007669"/>
    <property type="project" value="UniProtKB-KW"/>
</dbReference>
<sequence>MIRPMTGSTPGPAPAPAPILTVDGVGKTFTMHLQGGQRLAVLDGLSFVVGRAE</sequence>
<dbReference type="Proteomes" id="UP000265355">
    <property type="component" value="Unassembled WGS sequence"/>
</dbReference>
<keyword evidence="2" id="KW-1185">Reference proteome</keyword>
<keyword evidence="1" id="KW-0456">Lyase</keyword>
<reference evidence="1 2" key="1">
    <citation type="submission" date="2018-08" db="EMBL/GenBank/DDBJ databases">
        <title>Genome Sequence of Clavibacter michiganensis Subspecies type strains, and the Atypical Peach-Colored Strains Isolated from Tomato.</title>
        <authorList>
            <person name="Osdaghi E."/>
            <person name="Portier P."/>
            <person name="Briand M."/>
            <person name="Jacques M.-A."/>
        </authorList>
    </citation>
    <scope>NUCLEOTIDE SEQUENCE [LARGE SCALE GENOMIC DNA]</scope>
    <source>
        <strain evidence="1 2">CFBP 8216</strain>
    </source>
</reference>
<dbReference type="EMBL" id="QWEE01000280">
    <property type="protein sequence ID" value="RII90036.1"/>
    <property type="molecule type" value="Genomic_DNA"/>
</dbReference>
<name>A0ABX9N3F9_9MICO</name>
<gene>
    <name evidence="1" type="ORF">DZF98_12780</name>
</gene>
<proteinExistence type="predicted"/>
<feature type="non-terminal residue" evidence="1">
    <location>
        <position position="53"/>
    </location>
</feature>